<accession>A0A9P1CUA7</accession>
<feature type="compositionally biased region" description="Acidic residues" evidence="2">
    <location>
        <begin position="241"/>
        <end position="250"/>
    </location>
</feature>
<organism evidence="3">
    <name type="scientific">Cladocopium goreaui</name>
    <dbReference type="NCBI Taxonomy" id="2562237"/>
    <lineage>
        <taxon>Eukaryota</taxon>
        <taxon>Sar</taxon>
        <taxon>Alveolata</taxon>
        <taxon>Dinophyceae</taxon>
        <taxon>Suessiales</taxon>
        <taxon>Symbiodiniaceae</taxon>
        <taxon>Cladocopium</taxon>
    </lineage>
</organism>
<gene>
    <name evidence="3" type="ORF">C1SCF055_LOCUS23919</name>
</gene>
<dbReference type="AlphaFoldDB" id="A0A9P1CUA7"/>
<evidence type="ECO:0000256" key="1">
    <source>
        <dbReference type="SAM" id="Coils"/>
    </source>
</evidence>
<feature type="compositionally biased region" description="Pro residues" evidence="2">
    <location>
        <begin position="261"/>
        <end position="270"/>
    </location>
</feature>
<reference evidence="3" key="1">
    <citation type="submission" date="2022-10" db="EMBL/GenBank/DDBJ databases">
        <authorList>
            <person name="Chen Y."/>
            <person name="Dougan E. K."/>
            <person name="Chan C."/>
            <person name="Rhodes N."/>
            <person name="Thang M."/>
        </authorList>
    </citation>
    <scope>NUCLEOTIDE SEQUENCE</scope>
</reference>
<keyword evidence="1" id="KW-0175">Coiled coil</keyword>
<feature type="compositionally biased region" description="Low complexity" evidence="2">
    <location>
        <begin position="251"/>
        <end position="260"/>
    </location>
</feature>
<dbReference type="Proteomes" id="UP001152797">
    <property type="component" value="Unassembled WGS sequence"/>
</dbReference>
<dbReference type="EMBL" id="CAMXCT020002347">
    <property type="protein sequence ID" value="CAL1150921.1"/>
    <property type="molecule type" value="Genomic_DNA"/>
</dbReference>
<feature type="region of interest" description="Disordered" evidence="2">
    <location>
        <begin position="115"/>
        <end position="156"/>
    </location>
</feature>
<feature type="compositionally biased region" description="Low complexity" evidence="2">
    <location>
        <begin position="464"/>
        <end position="482"/>
    </location>
</feature>
<feature type="coiled-coil region" evidence="1">
    <location>
        <begin position="734"/>
        <end position="761"/>
    </location>
</feature>
<feature type="region of interest" description="Disordered" evidence="2">
    <location>
        <begin position="23"/>
        <end position="92"/>
    </location>
</feature>
<name>A0A9P1CUA7_9DINO</name>
<feature type="compositionally biased region" description="Basic and acidic residues" evidence="2">
    <location>
        <begin position="197"/>
        <end position="218"/>
    </location>
</feature>
<reference evidence="4" key="2">
    <citation type="submission" date="2024-04" db="EMBL/GenBank/DDBJ databases">
        <authorList>
            <person name="Chen Y."/>
            <person name="Shah S."/>
            <person name="Dougan E. K."/>
            <person name="Thang M."/>
            <person name="Chan C."/>
        </authorList>
    </citation>
    <scope>NUCLEOTIDE SEQUENCE [LARGE SCALE GENOMIC DNA]</scope>
</reference>
<proteinExistence type="predicted"/>
<evidence type="ECO:0000313" key="5">
    <source>
        <dbReference type="Proteomes" id="UP001152797"/>
    </source>
</evidence>
<dbReference type="EMBL" id="CAMXCT010002347">
    <property type="protein sequence ID" value="CAI3997546.1"/>
    <property type="molecule type" value="Genomic_DNA"/>
</dbReference>
<feature type="region of interest" description="Disordered" evidence="2">
    <location>
        <begin position="694"/>
        <end position="715"/>
    </location>
</feature>
<evidence type="ECO:0000313" key="4">
    <source>
        <dbReference type="EMBL" id="CAL1150921.1"/>
    </source>
</evidence>
<comment type="caution">
    <text evidence="3">The sequence shown here is derived from an EMBL/GenBank/DDBJ whole genome shotgun (WGS) entry which is preliminary data.</text>
</comment>
<feature type="region of interest" description="Disordered" evidence="2">
    <location>
        <begin position="194"/>
        <end position="285"/>
    </location>
</feature>
<feature type="region of interest" description="Disordered" evidence="2">
    <location>
        <begin position="417"/>
        <end position="491"/>
    </location>
</feature>
<feature type="compositionally biased region" description="Pro residues" evidence="2">
    <location>
        <begin position="444"/>
        <end position="463"/>
    </location>
</feature>
<keyword evidence="5" id="KW-1185">Reference proteome</keyword>
<feature type="compositionally biased region" description="Basic and acidic residues" evidence="2">
    <location>
        <begin position="68"/>
        <end position="92"/>
    </location>
</feature>
<evidence type="ECO:0000313" key="3">
    <source>
        <dbReference type="EMBL" id="CAI3997546.1"/>
    </source>
</evidence>
<feature type="compositionally biased region" description="Basic and acidic residues" evidence="2">
    <location>
        <begin position="124"/>
        <end position="133"/>
    </location>
</feature>
<protein>
    <submittedName>
        <fullName evidence="3">Uncharacterized protein</fullName>
    </submittedName>
</protein>
<feature type="compositionally biased region" description="Basic residues" evidence="2">
    <location>
        <begin position="55"/>
        <end position="67"/>
    </location>
</feature>
<dbReference type="EMBL" id="CAMXCT030002347">
    <property type="protein sequence ID" value="CAL4784858.1"/>
    <property type="molecule type" value="Genomic_DNA"/>
</dbReference>
<sequence length="798" mass="84457">MGKRGASGDAQKLKALQLALRKKMEAEAATVTSPAGVGAAASTEATEVEMPPPKVPRKDKKQKKEKKEKKEQSGSKEPAIEKKDEPELTEKDLEAAVEAAMDAAVAAGDVAATEEPKKLKRLRHVECEPEARPKAKAKAMAKEKKPDPQEPPFDTTWENHSLLMKHFQISEDEATSCLLQVIGPDDRYKKFWGKFSVDSKDSKDKGKETSEPTAKTKDAVAAQSDDDDGTEFYGGGPMTDNGDDDDDVDGDTASTSSGGTPPRPPPPPAAAPVETVSSEPVIDQMETQPMEVPEPVIQHIPSKPDDAEVARRDFAEKVKSAPTPAKALEKQALVSCTTLSLGQHDLSRQASVMNHDAEKAETLSTLGPSASQTAGDDDKVAEIVKALSLLSVTMKQPWCRDLMTELGFCLPGQVPEDQELNDAKDGRPSGSRPSGSTPVSPAHVPAPKPAPKATPTPPTPPEETPSATPPAATSPEVPEPTTGAEKPEDPGARAVVINSSTHRAAHARLQRRMHSLGEAECPNMAKLWAGQARASGEVGSNGENLAAVECALQLQRKQEGELEHGRELLTVSEMKAKGFSTAKIEAIVKKPGHPDPDAPHDVASTRWWCNVGGKYTGREVASVTMRASTTVAATADALTSMLGGSEGCASGSEMLSLTNGNSGSEATSGATPVPSMEALVGLISAKAKAKSKAKAKAKAKANPSHAAATTPAEARDIKKEHASCTNVAMDLPPGHALRTDLANAKAKLEEMLEELRTMPDEEIADYAETCAQKVLDSRMLRVQASAVAKEFRKAEAAE</sequence>
<feature type="compositionally biased region" description="Low complexity" evidence="2">
    <location>
        <begin position="428"/>
        <end position="443"/>
    </location>
</feature>
<evidence type="ECO:0000256" key="2">
    <source>
        <dbReference type="SAM" id="MobiDB-lite"/>
    </source>
</evidence>